<name>A0A0E9NP29_SAICN</name>
<keyword evidence="6 15" id="KW-0808">Transferase</keyword>
<evidence type="ECO:0000256" key="10">
    <source>
        <dbReference type="ARBA" id="ARBA00022771"/>
    </source>
</evidence>
<evidence type="ECO:0000259" key="16">
    <source>
        <dbReference type="PROSITE" id="PS51800"/>
    </source>
</evidence>
<comment type="similarity">
    <text evidence="2 15">Belongs to the methyltransferase TRM13 family.</text>
</comment>
<dbReference type="PANTHER" id="PTHR12998">
    <property type="entry name" value="TRNA:M(4)X MODIFICATION ENZYME TRM13 HOMOLOG"/>
    <property type="match status" value="1"/>
</dbReference>
<dbReference type="Proteomes" id="UP000033140">
    <property type="component" value="Unassembled WGS sequence"/>
</dbReference>
<evidence type="ECO:0000256" key="2">
    <source>
        <dbReference type="ARBA" id="ARBA00005265"/>
    </source>
</evidence>
<keyword evidence="8 15" id="KW-0819">tRNA processing</keyword>
<reference evidence="17 18" key="3">
    <citation type="journal article" date="2015" name="Genome Announc.">
        <title>Draft Genome Sequence of the Archiascomycetous Yeast Saitoella complicata.</title>
        <authorList>
            <person name="Yamauchi K."/>
            <person name="Kondo S."/>
            <person name="Hamamoto M."/>
            <person name="Takahashi Y."/>
            <person name="Ogura Y."/>
            <person name="Hayashi T."/>
            <person name="Nishida H."/>
        </authorList>
    </citation>
    <scope>NUCLEOTIDE SEQUENCE [LARGE SCALE GENOMIC DNA]</scope>
    <source>
        <strain evidence="17 18">NRRL Y-17804</strain>
    </source>
</reference>
<keyword evidence="7 15" id="KW-0949">S-adenosyl-L-methionine</keyword>
<dbReference type="AlphaFoldDB" id="A0A0E9NP29"/>
<evidence type="ECO:0000256" key="7">
    <source>
        <dbReference type="ARBA" id="ARBA00022691"/>
    </source>
</evidence>
<comment type="function">
    <text evidence="1 15">tRNA methylase which 2'-O-methylates cytidine(4) in tRNA(Pro) and tRNA(Gly)(GCC), and adenosine(4) in tRNA(His).</text>
</comment>
<dbReference type="OMA" id="HRCSWRS"/>
<keyword evidence="10 15" id="KW-0863">Zinc-finger</keyword>
<dbReference type="GO" id="GO:0106050">
    <property type="term" value="F:tRNA 2'-O-methyltransferase activity"/>
    <property type="evidence" value="ECO:0007669"/>
    <property type="project" value="UniProtKB-UniRule"/>
</dbReference>
<accession>A0A0E9NP29</accession>
<dbReference type="STRING" id="698492.A0A0E9NP29"/>
<comment type="catalytic activity">
    <reaction evidence="12 15">
        <text>cytidine(4) in tRNA(Pro) + S-adenosyl-L-methionine = 2'-O-methylcytidine(4) in tRNA(Pro) + S-adenosyl-L-homocysteine + H(+)</text>
        <dbReference type="Rhea" id="RHEA:32767"/>
        <dbReference type="Rhea" id="RHEA-COMP:10397"/>
        <dbReference type="Rhea" id="RHEA-COMP:10398"/>
        <dbReference type="ChEBI" id="CHEBI:15378"/>
        <dbReference type="ChEBI" id="CHEBI:57856"/>
        <dbReference type="ChEBI" id="CHEBI:59789"/>
        <dbReference type="ChEBI" id="CHEBI:74495"/>
        <dbReference type="ChEBI" id="CHEBI:82748"/>
        <dbReference type="EC" id="2.1.1.225"/>
    </reaction>
</comment>
<dbReference type="InterPro" id="IPR022776">
    <property type="entry name" value="TRM13/UPF0224_CHHC_Znf_dom"/>
</dbReference>
<protein>
    <recommendedName>
        <fullName evidence="4 15">tRNA:m(4)X modification enzyme TRM13</fullName>
        <ecNumber evidence="3 15">2.1.1.225</ecNumber>
    </recommendedName>
</protein>
<evidence type="ECO:0000256" key="8">
    <source>
        <dbReference type="ARBA" id="ARBA00022694"/>
    </source>
</evidence>
<evidence type="ECO:0000256" key="15">
    <source>
        <dbReference type="RuleBase" id="RU367103"/>
    </source>
</evidence>
<dbReference type="PANTHER" id="PTHR12998:SF0">
    <property type="entry name" value="TRNA:M(4)X MODIFICATION ENZYME TRM13 HOMOLOG"/>
    <property type="match status" value="1"/>
</dbReference>
<evidence type="ECO:0000313" key="18">
    <source>
        <dbReference type="Proteomes" id="UP000033140"/>
    </source>
</evidence>
<reference evidence="17 18" key="1">
    <citation type="journal article" date="2011" name="J. Gen. Appl. Microbiol.">
        <title>Draft genome sequencing of the enigmatic yeast Saitoella complicata.</title>
        <authorList>
            <person name="Nishida H."/>
            <person name="Hamamoto M."/>
            <person name="Sugiyama J."/>
        </authorList>
    </citation>
    <scope>NUCLEOTIDE SEQUENCE [LARGE SCALE GENOMIC DNA]</scope>
    <source>
        <strain evidence="17 18">NRRL Y-17804</strain>
    </source>
</reference>
<dbReference type="InterPro" id="IPR007871">
    <property type="entry name" value="Methyltransferase_TRM13"/>
</dbReference>
<evidence type="ECO:0000256" key="9">
    <source>
        <dbReference type="ARBA" id="ARBA00022723"/>
    </source>
</evidence>
<dbReference type="PROSITE" id="PS51800">
    <property type="entry name" value="ZF_CHHC_U11_48K"/>
    <property type="match status" value="1"/>
</dbReference>
<keyword evidence="9 15" id="KW-0479">Metal-binding</keyword>
<organism evidence="17 18">
    <name type="scientific">Saitoella complicata (strain BCRC 22490 / CBS 7301 / JCM 7358 / NBRC 10748 / NRRL Y-17804)</name>
    <dbReference type="NCBI Taxonomy" id="698492"/>
    <lineage>
        <taxon>Eukaryota</taxon>
        <taxon>Fungi</taxon>
        <taxon>Dikarya</taxon>
        <taxon>Ascomycota</taxon>
        <taxon>Taphrinomycotina</taxon>
        <taxon>Taphrinomycotina incertae sedis</taxon>
        <taxon>Saitoella</taxon>
    </lineage>
</organism>
<feature type="domain" description="CHHC U11-48K-type" evidence="16">
    <location>
        <begin position="64"/>
        <end position="91"/>
    </location>
</feature>
<dbReference type="GO" id="GO:0030488">
    <property type="term" value="P:tRNA methylation"/>
    <property type="evidence" value="ECO:0007669"/>
    <property type="project" value="InterPro"/>
</dbReference>
<comment type="caution">
    <text evidence="17">The sequence shown here is derived from an EMBL/GenBank/DDBJ whole genome shotgun (WGS) entry which is preliminary data.</text>
</comment>
<evidence type="ECO:0000256" key="11">
    <source>
        <dbReference type="ARBA" id="ARBA00022833"/>
    </source>
</evidence>
<sequence>MKEKKEKKPQREQPPLPDKPYQCSFFLGVRKNRYCAFPTPFSTARFCRQHDPDALKVDQGKHKRVPCPLDPSHTVAERELKRHVRKCNAKKPDVTPPWFAEDINTEIPPEGIVQGPLNGLGRDGFAEFAQLIREAYASVFADKPIPLEQLSHPALESRLEELTDTKHAIQQSSLIGHLKRLDLLSDEKTFVEFGCGRGEYTRYVHKALMCERESSHSTVSEEREGPRFLLLDRAAQRLIFDRQIPLDAPDNHPKPNVTRLRCDIKDLRLQQATTTDTDTTQSPPSIVAISKHPCGAATDLSLRCLLDPSIAPNVHGIIFALCCHNVCSPDSYPLAYLPTPLTPSHFHYLSKVTSWAVSGVRENMSLDDGAEGHWTGLTLGERKELGWMAKRVMDEGRRRYVESRGEWEECRLVEYIGAGVTGESVALMNNSNNTNTNNTNNNNSLQDISILEGVILSLSTQHRDDPRCHDEPVSQIRTNHPIDRLSWCSKRGLRTCV</sequence>
<comment type="catalytic activity">
    <reaction evidence="14 15">
        <text>adenosine(4) in tRNA(His) + S-adenosyl-L-methionine = 2'-O-methyladenosine(4) in tRNA(His) + S-adenosyl-L-homocysteine + H(+)</text>
        <dbReference type="Rhea" id="RHEA:43196"/>
        <dbReference type="Rhea" id="RHEA-COMP:10401"/>
        <dbReference type="Rhea" id="RHEA-COMP:10402"/>
        <dbReference type="ChEBI" id="CHEBI:15378"/>
        <dbReference type="ChEBI" id="CHEBI:57856"/>
        <dbReference type="ChEBI" id="CHEBI:59789"/>
        <dbReference type="ChEBI" id="CHEBI:74411"/>
        <dbReference type="ChEBI" id="CHEBI:74477"/>
        <dbReference type="EC" id="2.1.1.225"/>
    </reaction>
</comment>
<dbReference type="EMBL" id="BACD03000048">
    <property type="protein sequence ID" value="GAO51558.1"/>
    <property type="molecule type" value="Genomic_DNA"/>
</dbReference>
<evidence type="ECO:0000256" key="3">
    <source>
        <dbReference type="ARBA" id="ARBA00012810"/>
    </source>
</evidence>
<evidence type="ECO:0000256" key="6">
    <source>
        <dbReference type="ARBA" id="ARBA00022679"/>
    </source>
</evidence>
<evidence type="ECO:0000256" key="14">
    <source>
        <dbReference type="ARBA" id="ARBA00049393"/>
    </source>
</evidence>
<dbReference type="GO" id="GO:0008270">
    <property type="term" value="F:zinc ion binding"/>
    <property type="evidence" value="ECO:0007669"/>
    <property type="project" value="UniProtKB-KW"/>
</dbReference>
<proteinExistence type="inferred from homology"/>
<keyword evidence="5 15" id="KW-0489">Methyltransferase</keyword>
<evidence type="ECO:0000256" key="4">
    <source>
        <dbReference type="ARBA" id="ARBA00015883"/>
    </source>
</evidence>
<evidence type="ECO:0000256" key="12">
    <source>
        <dbReference type="ARBA" id="ARBA00048165"/>
    </source>
</evidence>
<evidence type="ECO:0000256" key="5">
    <source>
        <dbReference type="ARBA" id="ARBA00022603"/>
    </source>
</evidence>
<keyword evidence="18" id="KW-1185">Reference proteome</keyword>
<dbReference type="Pfam" id="PF05206">
    <property type="entry name" value="TRM13"/>
    <property type="match status" value="1"/>
</dbReference>
<dbReference type="InterPro" id="IPR039044">
    <property type="entry name" value="Trm13"/>
</dbReference>
<comment type="catalytic activity">
    <reaction evidence="13 15">
        <text>cytidine(4) in tRNA(Gly)(GCC) + S-adenosyl-L-methionine = 2'-O-methylcytidine(4) in tRNA(Gly)(GCC) + S-adenosyl-L-homocysteine + H(+)</text>
        <dbReference type="Rhea" id="RHEA:43192"/>
        <dbReference type="Rhea" id="RHEA-COMP:10399"/>
        <dbReference type="Rhea" id="RHEA-COMP:10400"/>
        <dbReference type="ChEBI" id="CHEBI:15378"/>
        <dbReference type="ChEBI" id="CHEBI:57856"/>
        <dbReference type="ChEBI" id="CHEBI:59789"/>
        <dbReference type="ChEBI" id="CHEBI:74495"/>
        <dbReference type="ChEBI" id="CHEBI:82748"/>
        <dbReference type="EC" id="2.1.1.225"/>
    </reaction>
</comment>
<evidence type="ECO:0000313" key="17">
    <source>
        <dbReference type="EMBL" id="GAO51558.1"/>
    </source>
</evidence>
<evidence type="ECO:0000256" key="13">
    <source>
        <dbReference type="ARBA" id="ARBA00048635"/>
    </source>
</evidence>
<dbReference type="Pfam" id="PF05253">
    <property type="entry name" value="zf-U11-48K"/>
    <property type="match status" value="1"/>
</dbReference>
<reference evidence="17 18" key="2">
    <citation type="journal article" date="2014" name="J. Gen. Appl. Microbiol.">
        <title>The early diverging ascomycetous budding yeast Saitoella complicata has three histone deacetylases belonging to the Clr6, Hos2, and Rpd3 lineages.</title>
        <authorList>
            <person name="Nishida H."/>
            <person name="Matsumoto T."/>
            <person name="Kondo S."/>
            <person name="Hamamoto M."/>
            <person name="Yoshikawa H."/>
        </authorList>
    </citation>
    <scope>NUCLEOTIDE SEQUENCE [LARGE SCALE GENOMIC DNA]</scope>
    <source>
        <strain evidence="17 18">NRRL Y-17804</strain>
    </source>
</reference>
<gene>
    <name evidence="17" type="ORF">G7K_5657-t1</name>
</gene>
<keyword evidence="11 15" id="KW-0862">Zinc</keyword>
<evidence type="ECO:0000256" key="1">
    <source>
        <dbReference type="ARBA" id="ARBA00002267"/>
    </source>
</evidence>
<dbReference type="EC" id="2.1.1.225" evidence="3 15"/>